<sequence length="239" mass="24256">MDPDGDGAFHRNEAISAVQDVDQYYGDDDDYDLYNDVNGGRLPPVLAHAGAVPAAASASASDACYAAAAAGAATDGAAAATAAASPFAPAPMPQPPLRQPEKVHIPGVVAVPAPVPDRPNPTHLTPQPLPLVAAAPPPPLHNQIQTSGGDVFHRQGGGNYGGGAIVVGNGGGGDGPGGTTLFVGELHWWTTDADLEAELSKYGQVKEVGSSTRRLVGSLRDTARLISMILALLPPAKRA</sequence>
<dbReference type="InterPro" id="IPR034772">
    <property type="entry name" value="CPSF6/7"/>
</dbReference>
<evidence type="ECO:0000313" key="2">
    <source>
        <dbReference type="Proteomes" id="UP000729402"/>
    </source>
</evidence>
<keyword evidence="2" id="KW-1185">Reference proteome</keyword>
<comment type="caution">
    <text evidence="1">The sequence shown here is derived from an EMBL/GenBank/DDBJ whole genome shotgun (WGS) entry which is preliminary data.</text>
</comment>
<name>A0A8J5RP40_ZIZPA</name>
<dbReference type="Proteomes" id="UP000729402">
    <property type="component" value="Unassembled WGS sequence"/>
</dbReference>
<protein>
    <recommendedName>
        <fullName evidence="3">RRM domain-containing protein</fullName>
    </recommendedName>
</protein>
<dbReference type="OrthoDB" id="1939520at2759"/>
<dbReference type="AlphaFoldDB" id="A0A8J5RP40"/>
<accession>A0A8J5RP40</accession>
<reference evidence="1" key="2">
    <citation type="submission" date="2021-02" db="EMBL/GenBank/DDBJ databases">
        <authorList>
            <person name="Kimball J.A."/>
            <person name="Haas M.W."/>
            <person name="Macchietto M."/>
            <person name="Kono T."/>
            <person name="Duquette J."/>
            <person name="Shao M."/>
        </authorList>
    </citation>
    <scope>NUCLEOTIDE SEQUENCE</scope>
    <source>
        <tissue evidence="1">Fresh leaf tissue</tissue>
    </source>
</reference>
<dbReference type="EMBL" id="JAAALK010000289">
    <property type="protein sequence ID" value="KAG8049874.1"/>
    <property type="molecule type" value="Genomic_DNA"/>
</dbReference>
<dbReference type="GO" id="GO:0006397">
    <property type="term" value="P:mRNA processing"/>
    <property type="evidence" value="ECO:0007669"/>
    <property type="project" value="UniProtKB-KW"/>
</dbReference>
<organism evidence="1 2">
    <name type="scientific">Zizania palustris</name>
    <name type="common">Northern wild rice</name>
    <dbReference type="NCBI Taxonomy" id="103762"/>
    <lineage>
        <taxon>Eukaryota</taxon>
        <taxon>Viridiplantae</taxon>
        <taxon>Streptophyta</taxon>
        <taxon>Embryophyta</taxon>
        <taxon>Tracheophyta</taxon>
        <taxon>Spermatophyta</taxon>
        <taxon>Magnoliopsida</taxon>
        <taxon>Liliopsida</taxon>
        <taxon>Poales</taxon>
        <taxon>Poaceae</taxon>
        <taxon>BOP clade</taxon>
        <taxon>Oryzoideae</taxon>
        <taxon>Oryzeae</taxon>
        <taxon>Zizaniinae</taxon>
        <taxon>Zizania</taxon>
    </lineage>
</organism>
<evidence type="ECO:0000313" key="1">
    <source>
        <dbReference type="EMBL" id="KAG8049874.1"/>
    </source>
</evidence>
<dbReference type="PANTHER" id="PTHR23204">
    <property type="entry name" value="CLEAVAGE AND POLYADENYLATION SPECIFIC FACTOR"/>
    <property type="match status" value="1"/>
</dbReference>
<dbReference type="GO" id="GO:0005634">
    <property type="term" value="C:nucleus"/>
    <property type="evidence" value="ECO:0007669"/>
    <property type="project" value="UniProtKB-SubCell"/>
</dbReference>
<evidence type="ECO:0008006" key="3">
    <source>
        <dbReference type="Google" id="ProtNLM"/>
    </source>
</evidence>
<proteinExistence type="predicted"/>
<reference evidence="1" key="1">
    <citation type="journal article" date="2021" name="bioRxiv">
        <title>Whole Genome Assembly and Annotation of Northern Wild Rice, Zizania palustris L., Supports a Whole Genome Duplication in the Zizania Genus.</title>
        <authorList>
            <person name="Haas M."/>
            <person name="Kono T."/>
            <person name="Macchietto M."/>
            <person name="Millas R."/>
            <person name="McGilp L."/>
            <person name="Shao M."/>
            <person name="Duquette J."/>
            <person name="Hirsch C.N."/>
            <person name="Kimball J."/>
        </authorList>
    </citation>
    <scope>NUCLEOTIDE SEQUENCE</scope>
    <source>
        <tissue evidence="1">Fresh leaf tissue</tissue>
    </source>
</reference>
<gene>
    <name evidence="1" type="ORF">GUJ93_ZPchr0009g553</name>
</gene>